<dbReference type="Proteomes" id="UP000593566">
    <property type="component" value="Unassembled WGS sequence"/>
</dbReference>
<keyword evidence="6" id="KW-1185">Reference proteome</keyword>
<evidence type="ECO:0000256" key="1">
    <source>
        <dbReference type="ARBA" id="ARBA00022630"/>
    </source>
</evidence>
<evidence type="ECO:0000256" key="2">
    <source>
        <dbReference type="ARBA" id="ARBA00022827"/>
    </source>
</evidence>
<dbReference type="PANTHER" id="PTHR46720">
    <property type="entry name" value="HYDROXYLASE, PUTATIVE (AFU_ORTHOLOGUE AFUA_3G01460)-RELATED"/>
    <property type="match status" value="1"/>
</dbReference>
<dbReference type="PANTHER" id="PTHR46720:SF3">
    <property type="entry name" value="FAD-BINDING DOMAIN-CONTAINING PROTEIN-RELATED"/>
    <property type="match status" value="1"/>
</dbReference>
<proteinExistence type="predicted"/>
<dbReference type="EMBL" id="JACCJB010000023">
    <property type="protein sequence ID" value="KAF6218226.1"/>
    <property type="molecule type" value="Genomic_DNA"/>
</dbReference>
<accession>A0A8H6F7V7</accession>
<evidence type="ECO:0000256" key="3">
    <source>
        <dbReference type="ARBA" id="ARBA00023002"/>
    </source>
</evidence>
<evidence type="ECO:0000313" key="6">
    <source>
        <dbReference type="Proteomes" id="UP000593566"/>
    </source>
</evidence>
<dbReference type="InterPro" id="IPR002938">
    <property type="entry name" value="FAD-bd"/>
</dbReference>
<comment type="caution">
    <text evidence="5">The sequence shown here is derived from an EMBL/GenBank/DDBJ whole genome shotgun (WGS) entry which is preliminary data.</text>
</comment>
<name>A0A8H6F7V7_9LECA</name>
<dbReference type="GO" id="GO:0044550">
    <property type="term" value="P:secondary metabolite biosynthetic process"/>
    <property type="evidence" value="ECO:0007669"/>
    <property type="project" value="TreeGrafter"/>
</dbReference>
<keyword evidence="1" id="KW-0285">Flavoprotein</keyword>
<evidence type="ECO:0000313" key="5">
    <source>
        <dbReference type="EMBL" id="KAF6218226.1"/>
    </source>
</evidence>
<evidence type="ECO:0000259" key="4">
    <source>
        <dbReference type="Pfam" id="PF01494"/>
    </source>
</evidence>
<dbReference type="GO" id="GO:0016491">
    <property type="term" value="F:oxidoreductase activity"/>
    <property type="evidence" value="ECO:0007669"/>
    <property type="project" value="UniProtKB-KW"/>
</dbReference>
<dbReference type="SUPFAM" id="SSF51905">
    <property type="entry name" value="FAD/NAD(P)-binding domain"/>
    <property type="match status" value="1"/>
</dbReference>
<dbReference type="AlphaFoldDB" id="A0A8H6F7V7"/>
<dbReference type="GO" id="GO:0071949">
    <property type="term" value="F:FAD binding"/>
    <property type="evidence" value="ECO:0007669"/>
    <property type="project" value="InterPro"/>
</dbReference>
<dbReference type="InterPro" id="IPR036188">
    <property type="entry name" value="FAD/NAD-bd_sf"/>
</dbReference>
<dbReference type="GeneID" id="59334589"/>
<dbReference type="Pfam" id="PF01494">
    <property type="entry name" value="FAD_binding_3"/>
    <property type="match status" value="1"/>
</dbReference>
<dbReference type="PRINTS" id="PR00420">
    <property type="entry name" value="RNGMNOXGNASE"/>
</dbReference>
<gene>
    <name evidence="5" type="ORF">HO133_006187</name>
</gene>
<dbReference type="InterPro" id="IPR051104">
    <property type="entry name" value="FAD_monoxygenase"/>
</dbReference>
<dbReference type="Gene3D" id="3.50.50.60">
    <property type="entry name" value="FAD/NAD(P)-binding domain"/>
    <property type="match status" value="1"/>
</dbReference>
<dbReference type="RefSeq" id="XP_037147661.1">
    <property type="nucleotide sequence ID" value="XM_037297087.1"/>
</dbReference>
<keyword evidence="2" id="KW-0274">FAD</keyword>
<reference evidence="5 6" key="1">
    <citation type="journal article" date="2020" name="Genomics">
        <title>Complete, high-quality genomes from long-read metagenomic sequencing of two wolf lichen thalli reveals enigmatic genome architecture.</title>
        <authorList>
            <person name="McKenzie S.K."/>
            <person name="Walston R.F."/>
            <person name="Allen J.L."/>
        </authorList>
    </citation>
    <scope>NUCLEOTIDE SEQUENCE [LARGE SCALE GENOMIC DNA]</scope>
    <source>
        <strain evidence="5">WasteWater1</strain>
    </source>
</reference>
<sequence>MASTTNAPTTESSKPKAFSIAIAGGGISGLTLALGLLKYEHIDVQIYEAAPAFGEIGAGVAIGPNSQRALKLIGPHARDAFDKHATSNMWEAYADVFTEHIVGAGEHEGEAFASQKTQGGMRSVHRAQFLDELVKGVPAERAHFNKRLQSTEEKEGGGVLLHFKDGTTATADAVVGADGIHSTIREYLLGERDMAAHSVFAGSVAYRGLIPMDKAVEKLGAEYAQNSMMLCGPGKAILSYPTDLGKIMNAVVIDFERPDWDSDKWIMPATSEQLNRLLSGWGKKAHGLIELLDSPSLTAWAMRDDLPASTYAIGPVAMMGDAAHASTPFQGQGAGQAIEDALVLETLLGRVHDPKHIPNAFAAYDQVRRPRSQRVVKTSREAGELFGMMAKGVGSDLKKIAEQADTRMHWIWNRDLEKQNGEAIALFEESL</sequence>
<organism evidence="5 6">
    <name type="scientific">Letharia lupina</name>
    <dbReference type="NCBI Taxonomy" id="560253"/>
    <lineage>
        <taxon>Eukaryota</taxon>
        <taxon>Fungi</taxon>
        <taxon>Dikarya</taxon>
        <taxon>Ascomycota</taxon>
        <taxon>Pezizomycotina</taxon>
        <taxon>Lecanoromycetes</taxon>
        <taxon>OSLEUM clade</taxon>
        <taxon>Lecanoromycetidae</taxon>
        <taxon>Lecanorales</taxon>
        <taxon>Lecanorineae</taxon>
        <taxon>Parmeliaceae</taxon>
        <taxon>Letharia</taxon>
    </lineage>
</organism>
<keyword evidence="3" id="KW-0560">Oxidoreductase</keyword>
<protein>
    <recommendedName>
        <fullName evidence="4">FAD-binding domain-containing protein</fullName>
    </recommendedName>
</protein>
<feature type="domain" description="FAD-binding" evidence="4">
    <location>
        <begin position="20"/>
        <end position="378"/>
    </location>
</feature>
<dbReference type="SUPFAM" id="SSF54373">
    <property type="entry name" value="FAD-linked reductases, C-terminal domain"/>
    <property type="match status" value="1"/>
</dbReference>